<dbReference type="PANTHER" id="PTHR38787:SF3">
    <property type="entry name" value="REGULATORY P DOMAIN-CONTAINING PROTEIN"/>
    <property type="match status" value="1"/>
</dbReference>
<keyword evidence="3" id="KW-1185">Reference proteome</keyword>
<keyword evidence="1" id="KW-0732">Signal</keyword>
<evidence type="ECO:0000256" key="1">
    <source>
        <dbReference type="SAM" id="SignalP"/>
    </source>
</evidence>
<dbReference type="Proteomes" id="UP000192674">
    <property type="component" value="Unassembled WGS sequence"/>
</dbReference>
<dbReference type="EMBL" id="FWXV01000003">
    <property type="protein sequence ID" value="SMD10929.1"/>
    <property type="molecule type" value="Genomic_DNA"/>
</dbReference>
<proteinExistence type="predicted"/>
<organism evidence="2 3">
    <name type="scientific">Kibdelosporangium aridum</name>
    <dbReference type="NCBI Taxonomy" id="2030"/>
    <lineage>
        <taxon>Bacteria</taxon>
        <taxon>Bacillati</taxon>
        <taxon>Actinomycetota</taxon>
        <taxon>Actinomycetes</taxon>
        <taxon>Pseudonocardiales</taxon>
        <taxon>Pseudonocardiaceae</taxon>
        <taxon>Kibdelosporangium</taxon>
    </lineage>
</organism>
<evidence type="ECO:0000313" key="2">
    <source>
        <dbReference type="EMBL" id="SMD10929.1"/>
    </source>
</evidence>
<dbReference type="OrthoDB" id="9815940at2"/>
<sequence length="430" mass="46211">MRFPERLTGLALLAVGVAAIMSSPASAHDPNSPEGRAAHAKFAADLEPPVRDSAVSGAAAVPCVNGMANQYPCKNIDLLSVLPLSSIGGGQGNSMWGWTDSSTGKEYAIMGRSNGASFVDISTPTAPKYLGNLPSHNGTSSSWRDIKVHNNHAYIGADGISGHGMQVFDLTRLRTVTTPQTFTPDARYTGFGPSHTLAVNNETGFIYAVGSNTCNGGVHMVDVRSPKNPVNAGCVSNDGYVHENQCVVYRGPDATYQGREICFNYNVDTLTIVDVTTKSAPRQIARKGYTGVRYSHQGWLTGDHQRLLLDDELDSDRPGTKTFIWDVRDLDNPINTGVYTSPTIQATDHNQYIIGKYSYQANYRAGLRILDISGIAQNQLTEVAYFDIYPANNSSGFNGAWNVHPFYASGTVAISGIEQGLVLVKPNLAG</sequence>
<dbReference type="GO" id="GO:0005576">
    <property type="term" value="C:extracellular region"/>
    <property type="evidence" value="ECO:0007669"/>
    <property type="project" value="TreeGrafter"/>
</dbReference>
<gene>
    <name evidence="2" type="ORF">SAMN05661093_04707</name>
</gene>
<evidence type="ECO:0000313" key="3">
    <source>
        <dbReference type="Proteomes" id="UP000192674"/>
    </source>
</evidence>
<name>A0A1W2EMJ2_KIBAR</name>
<reference evidence="2 3" key="1">
    <citation type="submission" date="2017-04" db="EMBL/GenBank/DDBJ databases">
        <authorList>
            <person name="Afonso C.L."/>
            <person name="Miller P.J."/>
            <person name="Scott M.A."/>
            <person name="Spackman E."/>
            <person name="Goraichik I."/>
            <person name="Dimitrov K.M."/>
            <person name="Suarez D.L."/>
            <person name="Swayne D.E."/>
        </authorList>
    </citation>
    <scope>NUCLEOTIDE SEQUENCE [LARGE SCALE GENOMIC DNA]</scope>
    <source>
        <strain evidence="2 3">DSM 43828</strain>
    </source>
</reference>
<dbReference type="RefSeq" id="WP_033387076.1">
    <property type="nucleotide sequence ID" value="NZ_FWXV01000003.1"/>
</dbReference>
<dbReference type="NCBIfam" id="TIGR04312">
    <property type="entry name" value="choice_anch_B"/>
    <property type="match status" value="1"/>
</dbReference>
<dbReference type="Pfam" id="PF08309">
    <property type="entry name" value="LVIVD"/>
    <property type="match status" value="1"/>
</dbReference>
<feature type="signal peptide" evidence="1">
    <location>
        <begin position="1"/>
        <end position="27"/>
    </location>
</feature>
<dbReference type="PANTHER" id="PTHR38787">
    <property type="entry name" value="REGULATORY P DOMAIN-CONTAINING PROTEIN"/>
    <property type="match status" value="1"/>
</dbReference>
<dbReference type="AlphaFoldDB" id="A0A1W2EMJ2"/>
<accession>A0A1W2EMJ2</accession>
<dbReference type="InterPro" id="IPR027589">
    <property type="entry name" value="Choice_anch_B"/>
</dbReference>
<feature type="chain" id="PRO_5010740952" evidence="1">
    <location>
        <begin position="28"/>
        <end position="430"/>
    </location>
</feature>
<dbReference type="InterPro" id="IPR013211">
    <property type="entry name" value="LVIVD"/>
</dbReference>
<protein>
    <submittedName>
        <fullName evidence="2">Choice-of-anchor B domain-containing protein</fullName>
    </submittedName>
</protein>